<dbReference type="FunFam" id="1.10.10.10:FF:000018">
    <property type="entry name" value="DNA-binding response regulator ResD"/>
    <property type="match status" value="1"/>
</dbReference>
<evidence type="ECO:0000256" key="3">
    <source>
        <dbReference type="ARBA" id="ARBA00023012"/>
    </source>
</evidence>
<comment type="function">
    <text evidence="7">This protein is a positive regulator for the phosphate regulon. Transcription of this operon is positively regulated by PhoB and PhoR when phosphate is limited.</text>
</comment>
<dbReference type="PROSITE" id="PS50110">
    <property type="entry name" value="RESPONSE_REGULATORY"/>
    <property type="match status" value="1"/>
</dbReference>
<dbReference type="GO" id="GO:0005829">
    <property type="term" value="C:cytosol"/>
    <property type="evidence" value="ECO:0007669"/>
    <property type="project" value="TreeGrafter"/>
</dbReference>
<keyword evidence="6" id="KW-0804">Transcription</keyword>
<evidence type="ECO:0000256" key="5">
    <source>
        <dbReference type="ARBA" id="ARBA00023125"/>
    </source>
</evidence>
<dbReference type="PANTHER" id="PTHR48111:SF1">
    <property type="entry name" value="TWO-COMPONENT RESPONSE REGULATOR ORR33"/>
    <property type="match status" value="1"/>
</dbReference>
<evidence type="ECO:0000256" key="7">
    <source>
        <dbReference type="ARBA" id="ARBA00024735"/>
    </source>
</evidence>
<feature type="DNA-binding region" description="OmpR/PhoB-type" evidence="9">
    <location>
        <begin position="135"/>
        <end position="234"/>
    </location>
</feature>
<dbReference type="GO" id="GO:0032993">
    <property type="term" value="C:protein-DNA complex"/>
    <property type="evidence" value="ECO:0007669"/>
    <property type="project" value="TreeGrafter"/>
</dbReference>
<gene>
    <name evidence="12" type="ORF">GCM10007894_24700</name>
</gene>
<evidence type="ECO:0000256" key="8">
    <source>
        <dbReference type="PROSITE-ProRule" id="PRU00169"/>
    </source>
</evidence>
<dbReference type="CDD" id="cd17574">
    <property type="entry name" value="REC_OmpR"/>
    <property type="match status" value="1"/>
</dbReference>
<dbReference type="CDD" id="cd00383">
    <property type="entry name" value="trans_reg_C"/>
    <property type="match status" value="1"/>
</dbReference>
<name>A0AA37TPH6_9GAMM</name>
<dbReference type="GO" id="GO:0000156">
    <property type="term" value="F:phosphorelay response regulator activity"/>
    <property type="evidence" value="ECO:0007669"/>
    <property type="project" value="TreeGrafter"/>
</dbReference>
<evidence type="ECO:0000256" key="6">
    <source>
        <dbReference type="ARBA" id="ARBA00023163"/>
    </source>
</evidence>
<sequence length="244" mass="27725">MNLTSISSQQKLLLISNEPELTQVLNVNLTSLGYDICHCASIKHANKALSHSQYSLILLDRRLPDGDGILLAQQLRQNNQFTPIMVMSDQGSEADIVLGLESGADDYLVKPVSVLELRARIKARLRQSQAQQDYTRELCFEGVRISALERQLYLQDKAIKLTAREFDLLWHLACSPQQVFSREQLLQSVWGYHHHGYEHTVNSHVNRLRNKLANYPGFNELVQTVWGVGYKFAPKPQSQRQASA</sequence>
<keyword evidence="5 9" id="KW-0238">DNA-binding</keyword>
<evidence type="ECO:0000259" key="10">
    <source>
        <dbReference type="PROSITE" id="PS50110"/>
    </source>
</evidence>
<dbReference type="Gene3D" id="3.40.50.2300">
    <property type="match status" value="1"/>
</dbReference>
<dbReference type="RefSeq" id="WP_095500410.1">
    <property type="nucleotide sequence ID" value="NZ_BSPO01000003.1"/>
</dbReference>
<dbReference type="Proteomes" id="UP001157439">
    <property type="component" value="Unassembled WGS sequence"/>
</dbReference>
<evidence type="ECO:0000259" key="11">
    <source>
        <dbReference type="PROSITE" id="PS51755"/>
    </source>
</evidence>
<evidence type="ECO:0000256" key="2">
    <source>
        <dbReference type="ARBA" id="ARBA00022553"/>
    </source>
</evidence>
<keyword evidence="3" id="KW-0902">Two-component regulatory system</keyword>
<comment type="caution">
    <text evidence="12">The sequence shown here is derived from an EMBL/GenBank/DDBJ whole genome shotgun (WGS) entry which is preliminary data.</text>
</comment>
<dbReference type="InterPro" id="IPR039420">
    <property type="entry name" value="WalR-like"/>
</dbReference>
<keyword evidence="2 8" id="KW-0597">Phosphoprotein</keyword>
<dbReference type="InterPro" id="IPR001789">
    <property type="entry name" value="Sig_transdc_resp-reg_receiver"/>
</dbReference>
<dbReference type="Pfam" id="PF00072">
    <property type="entry name" value="Response_reg"/>
    <property type="match status" value="1"/>
</dbReference>
<dbReference type="InterPro" id="IPR001867">
    <property type="entry name" value="OmpR/PhoB-type_DNA-bd"/>
</dbReference>
<dbReference type="PANTHER" id="PTHR48111">
    <property type="entry name" value="REGULATOR OF RPOS"/>
    <property type="match status" value="1"/>
</dbReference>
<accession>A0AA37TPH6</accession>
<dbReference type="InterPro" id="IPR036388">
    <property type="entry name" value="WH-like_DNA-bd_sf"/>
</dbReference>
<feature type="modified residue" description="4-aspartylphosphate" evidence="8">
    <location>
        <position position="60"/>
    </location>
</feature>
<feature type="domain" description="OmpR/PhoB-type" evidence="11">
    <location>
        <begin position="135"/>
        <end position="234"/>
    </location>
</feature>
<evidence type="ECO:0000256" key="4">
    <source>
        <dbReference type="ARBA" id="ARBA00023015"/>
    </source>
</evidence>
<reference evidence="12 13" key="1">
    <citation type="journal article" date="2014" name="Int. J. Syst. Evol. Microbiol.">
        <title>Complete genome sequence of Corynebacterium casei LMG S-19264T (=DSM 44701T), isolated from a smear-ripened cheese.</title>
        <authorList>
            <consortium name="US DOE Joint Genome Institute (JGI-PGF)"/>
            <person name="Walter F."/>
            <person name="Albersmeier A."/>
            <person name="Kalinowski J."/>
            <person name="Ruckert C."/>
        </authorList>
    </citation>
    <scope>NUCLEOTIDE SEQUENCE [LARGE SCALE GENOMIC DNA]</scope>
    <source>
        <strain evidence="12 13">NBRC 112785</strain>
    </source>
</reference>
<keyword evidence="4" id="KW-0805">Transcription regulation</keyword>
<dbReference type="Gene3D" id="6.10.250.690">
    <property type="match status" value="1"/>
</dbReference>
<dbReference type="GO" id="GO:0000976">
    <property type="term" value="F:transcription cis-regulatory region binding"/>
    <property type="evidence" value="ECO:0007669"/>
    <property type="project" value="TreeGrafter"/>
</dbReference>
<dbReference type="InterPro" id="IPR011006">
    <property type="entry name" value="CheY-like_superfamily"/>
</dbReference>
<feature type="domain" description="Response regulatory" evidence="10">
    <location>
        <begin position="11"/>
        <end position="125"/>
    </location>
</feature>
<dbReference type="Pfam" id="PF00486">
    <property type="entry name" value="Trans_reg_C"/>
    <property type="match status" value="1"/>
</dbReference>
<dbReference type="PROSITE" id="PS51755">
    <property type="entry name" value="OMPR_PHOB"/>
    <property type="match status" value="1"/>
</dbReference>
<evidence type="ECO:0000313" key="12">
    <source>
        <dbReference type="EMBL" id="GLS84493.1"/>
    </source>
</evidence>
<keyword evidence="13" id="KW-1185">Reference proteome</keyword>
<dbReference type="GO" id="GO:0006355">
    <property type="term" value="P:regulation of DNA-templated transcription"/>
    <property type="evidence" value="ECO:0007669"/>
    <property type="project" value="InterPro"/>
</dbReference>
<dbReference type="SMART" id="SM00862">
    <property type="entry name" value="Trans_reg_C"/>
    <property type="match status" value="1"/>
</dbReference>
<evidence type="ECO:0000256" key="1">
    <source>
        <dbReference type="ARBA" id="ARBA00013332"/>
    </source>
</evidence>
<proteinExistence type="predicted"/>
<dbReference type="SMART" id="SM00448">
    <property type="entry name" value="REC"/>
    <property type="match status" value="1"/>
</dbReference>
<dbReference type="Gene3D" id="1.10.10.10">
    <property type="entry name" value="Winged helix-like DNA-binding domain superfamily/Winged helix DNA-binding domain"/>
    <property type="match status" value="1"/>
</dbReference>
<protein>
    <recommendedName>
        <fullName evidence="1">Phosphate regulon transcriptional regulatory protein PhoB</fullName>
    </recommendedName>
</protein>
<dbReference type="SUPFAM" id="SSF52172">
    <property type="entry name" value="CheY-like"/>
    <property type="match status" value="1"/>
</dbReference>
<dbReference type="EMBL" id="BSPO01000003">
    <property type="protein sequence ID" value="GLS84493.1"/>
    <property type="molecule type" value="Genomic_DNA"/>
</dbReference>
<organism evidence="12 13">
    <name type="scientific">Paraferrimonas haliotis</name>
    <dbReference type="NCBI Taxonomy" id="2013866"/>
    <lineage>
        <taxon>Bacteria</taxon>
        <taxon>Pseudomonadati</taxon>
        <taxon>Pseudomonadota</taxon>
        <taxon>Gammaproteobacteria</taxon>
        <taxon>Alteromonadales</taxon>
        <taxon>Ferrimonadaceae</taxon>
        <taxon>Paraferrimonas</taxon>
    </lineage>
</organism>
<evidence type="ECO:0000313" key="13">
    <source>
        <dbReference type="Proteomes" id="UP001157439"/>
    </source>
</evidence>
<dbReference type="AlphaFoldDB" id="A0AA37TPH6"/>
<evidence type="ECO:0000256" key="9">
    <source>
        <dbReference type="PROSITE-ProRule" id="PRU01091"/>
    </source>
</evidence>